<dbReference type="GO" id="GO:0016887">
    <property type="term" value="F:ATP hydrolysis activity"/>
    <property type="evidence" value="ECO:0007669"/>
    <property type="project" value="InterPro"/>
</dbReference>
<keyword evidence="14" id="KW-1185">Reference proteome</keyword>
<reference evidence="13 14" key="1">
    <citation type="submission" date="2016-07" db="EMBL/GenBank/DDBJ databases">
        <title>Genome analysis of Sphingobacterium siyangense T12B17.</title>
        <authorList>
            <person name="Xu D."/>
            <person name="Su Y."/>
            <person name="Zheng S."/>
        </authorList>
    </citation>
    <scope>NUCLEOTIDE SEQUENCE [LARGE SCALE GENOMIC DNA]</scope>
    <source>
        <strain evidence="13 14">T12B17</strain>
    </source>
</reference>
<dbReference type="Gene3D" id="1.20.1560.10">
    <property type="entry name" value="ABC transporter type 1, transmembrane domain"/>
    <property type="match status" value="1"/>
</dbReference>
<dbReference type="InterPro" id="IPR003593">
    <property type="entry name" value="AAA+_ATPase"/>
</dbReference>
<evidence type="ECO:0000256" key="4">
    <source>
        <dbReference type="ARBA" id="ARBA00022692"/>
    </source>
</evidence>
<dbReference type="AlphaFoldDB" id="A0A420FPE4"/>
<accession>A0A420FPE4</accession>
<keyword evidence="8 10" id="KW-0472">Membrane</keyword>
<evidence type="ECO:0000256" key="10">
    <source>
        <dbReference type="SAM" id="Phobius"/>
    </source>
</evidence>
<dbReference type="InterPro" id="IPR003439">
    <property type="entry name" value="ABC_transporter-like_ATP-bd"/>
</dbReference>
<dbReference type="EMBL" id="MCAQ01000023">
    <property type="protein sequence ID" value="RKF34788.1"/>
    <property type="molecule type" value="Genomic_DNA"/>
</dbReference>
<dbReference type="Proteomes" id="UP000286402">
    <property type="component" value="Unassembled WGS sequence"/>
</dbReference>
<evidence type="ECO:0000313" key="13">
    <source>
        <dbReference type="EMBL" id="RKF34788.1"/>
    </source>
</evidence>
<dbReference type="FunFam" id="3.40.50.300:FF:000287">
    <property type="entry name" value="Multidrug ABC transporter ATP-binding protein"/>
    <property type="match status" value="1"/>
</dbReference>
<dbReference type="InterPro" id="IPR011527">
    <property type="entry name" value="ABC1_TM_dom"/>
</dbReference>
<dbReference type="InterPro" id="IPR017871">
    <property type="entry name" value="ABC_transporter-like_CS"/>
</dbReference>
<keyword evidence="7 10" id="KW-1133">Transmembrane helix</keyword>
<keyword evidence="5" id="KW-0547">Nucleotide-binding</keyword>
<keyword evidence="4 10" id="KW-0812">Transmembrane</keyword>
<feature type="transmembrane region" description="Helical" evidence="10">
    <location>
        <begin position="84"/>
        <end position="104"/>
    </location>
</feature>
<dbReference type="PROSITE" id="PS50929">
    <property type="entry name" value="ABC_TM1F"/>
    <property type="match status" value="1"/>
</dbReference>
<comment type="caution">
    <text evidence="13">The sequence shown here is derived from an EMBL/GenBank/DDBJ whole genome shotgun (WGS) entry which is preliminary data.</text>
</comment>
<sequence length="601" mass="66691">MSTSNKSIPVSLPGPGSSRRIKNEKPQQGFKALWRLMRYLSSQRLMLLLILISLLLGTAGTLTGNYLLRPAINNYVLKKDIVGLGHIALVMIGIYIATGIFNMLQYRLTIKVAQKTISNLRNDLFDRMQYLPLQFYDTHQHGDLMSRFTNDMDTVSDALNNSITQLLISSITLLGTLALMLYISPILSIIALIMIPLMLYLAKLIINKSKSFFAANQAALGNANGYVEEMISGQKVVKVFGHENAAIEQFEQLNQVLREKATKAQFYSGMMMPLMANMSTINYALTTIAGGILVITRGFDLGGLTAFLQYARQFGRPVNEISSQYNSLQAALAGAERIFAVIDTAPESETIDSLAMPVPIQGQVTLSHVNFGYVPEKQVLFDIDIDVKPGQKIAFVGETGAGKSTIINLLPRFYPLLSGDILLDKTSIFKLDRNELRKKLSIVFQDTHLFTDTVMENIRYGRLTATDDEVIAAAKLAAADSFIMQLPQGYKTELTNDGTNLSQGQRQLINIARATVANTPILILDEATSSIDTRTEIAIQEGIDRLMQDKTSFVIAHRLSTIRNADVICLIEKGRIAEFGSHAELLKQKGKYYRLYMGQFD</sequence>
<evidence type="ECO:0000313" key="14">
    <source>
        <dbReference type="Proteomes" id="UP000286402"/>
    </source>
</evidence>
<dbReference type="RefSeq" id="WP_120334585.1">
    <property type="nucleotide sequence ID" value="NZ_JBPFRJ010000004.1"/>
</dbReference>
<gene>
    <name evidence="13" type="ORF">BCY89_07435</name>
</gene>
<feature type="transmembrane region" description="Helical" evidence="10">
    <location>
        <begin position="189"/>
        <end position="206"/>
    </location>
</feature>
<evidence type="ECO:0000256" key="7">
    <source>
        <dbReference type="ARBA" id="ARBA00022989"/>
    </source>
</evidence>
<dbReference type="CDD" id="cd18547">
    <property type="entry name" value="ABC_6TM_Tm288_like"/>
    <property type="match status" value="1"/>
</dbReference>
<dbReference type="PROSITE" id="PS00211">
    <property type="entry name" value="ABC_TRANSPORTER_1"/>
    <property type="match status" value="1"/>
</dbReference>
<dbReference type="GO" id="GO:0005886">
    <property type="term" value="C:plasma membrane"/>
    <property type="evidence" value="ECO:0007669"/>
    <property type="project" value="UniProtKB-SubCell"/>
</dbReference>
<organism evidence="13 14">
    <name type="scientific">Sphingobacterium siyangense</name>
    <dbReference type="NCBI Taxonomy" id="459529"/>
    <lineage>
        <taxon>Bacteria</taxon>
        <taxon>Pseudomonadati</taxon>
        <taxon>Bacteroidota</taxon>
        <taxon>Sphingobacteriia</taxon>
        <taxon>Sphingobacteriales</taxon>
        <taxon>Sphingobacteriaceae</taxon>
        <taxon>Sphingobacterium</taxon>
    </lineage>
</organism>
<comment type="subcellular location">
    <subcellularLocation>
        <location evidence="1">Cell membrane</location>
        <topology evidence="1">Multi-pass membrane protein</topology>
    </subcellularLocation>
</comment>
<protein>
    <submittedName>
        <fullName evidence="13">Multidrug ABC transporter ATP-binding protein</fullName>
    </submittedName>
</protein>
<evidence type="ECO:0000256" key="6">
    <source>
        <dbReference type="ARBA" id="ARBA00022840"/>
    </source>
</evidence>
<keyword evidence="6 13" id="KW-0067">ATP-binding</keyword>
<evidence type="ECO:0000256" key="3">
    <source>
        <dbReference type="ARBA" id="ARBA00022475"/>
    </source>
</evidence>
<feature type="transmembrane region" description="Helical" evidence="10">
    <location>
        <begin position="166"/>
        <end position="183"/>
    </location>
</feature>
<evidence type="ECO:0000256" key="8">
    <source>
        <dbReference type="ARBA" id="ARBA00023136"/>
    </source>
</evidence>
<name>A0A420FPE4_9SPHI</name>
<feature type="transmembrane region" description="Helical" evidence="10">
    <location>
        <begin position="280"/>
        <end position="299"/>
    </location>
</feature>
<proteinExistence type="predicted"/>
<evidence type="ECO:0000259" key="12">
    <source>
        <dbReference type="PROSITE" id="PS50929"/>
    </source>
</evidence>
<dbReference type="GO" id="GO:0005524">
    <property type="term" value="F:ATP binding"/>
    <property type="evidence" value="ECO:0007669"/>
    <property type="project" value="UniProtKB-KW"/>
</dbReference>
<evidence type="ECO:0000256" key="1">
    <source>
        <dbReference type="ARBA" id="ARBA00004651"/>
    </source>
</evidence>
<feature type="domain" description="ABC transmembrane type-1" evidence="12">
    <location>
        <begin position="48"/>
        <end position="330"/>
    </location>
</feature>
<dbReference type="SMART" id="SM00382">
    <property type="entry name" value="AAA"/>
    <property type="match status" value="1"/>
</dbReference>
<evidence type="ECO:0000256" key="2">
    <source>
        <dbReference type="ARBA" id="ARBA00022448"/>
    </source>
</evidence>
<dbReference type="SUPFAM" id="SSF52540">
    <property type="entry name" value="P-loop containing nucleoside triphosphate hydrolases"/>
    <property type="match status" value="1"/>
</dbReference>
<dbReference type="PANTHER" id="PTHR24221">
    <property type="entry name" value="ATP-BINDING CASSETTE SUB-FAMILY B"/>
    <property type="match status" value="1"/>
</dbReference>
<dbReference type="Pfam" id="PF00005">
    <property type="entry name" value="ABC_tran"/>
    <property type="match status" value="1"/>
</dbReference>
<dbReference type="InterPro" id="IPR027417">
    <property type="entry name" value="P-loop_NTPase"/>
</dbReference>
<dbReference type="PANTHER" id="PTHR24221:SF499">
    <property type="entry name" value="FATTY ACID ABC TRANSPORTER ATP-BINDING_PERMEASE PROTEIN"/>
    <property type="match status" value="1"/>
</dbReference>
<dbReference type="InterPro" id="IPR036640">
    <property type="entry name" value="ABC1_TM_sf"/>
</dbReference>
<feature type="region of interest" description="Disordered" evidence="9">
    <location>
        <begin position="1"/>
        <end position="23"/>
    </location>
</feature>
<dbReference type="FunFam" id="1.20.1560.10:FF:000011">
    <property type="entry name" value="Multidrug ABC transporter ATP-binding protein"/>
    <property type="match status" value="1"/>
</dbReference>
<dbReference type="GO" id="GO:0140359">
    <property type="term" value="F:ABC-type transporter activity"/>
    <property type="evidence" value="ECO:0007669"/>
    <property type="project" value="InterPro"/>
</dbReference>
<evidence type="ECO:0000259" key="11">
    <source>
        <dbReference type="PROSITE" id="PS50893"/>
    </source>
</evidence>
<dbReference type="PROSITE" id="PS50893">
    <property type="entry name" value="ABC_TRANSPORTER_2"/>
    <property type="match status" value="1"/>
</dbReference>
<keyword evidence="3" id="KW-1003">Cell membrane</keyword>
<feature type="transmembrane region" description="Helical" evidence="10">
    <location>
        <begin position="45"/>
        <end position="64"/>
    </location>
</feature>
<dbReference type="Pfam" id="PF00664">
    <property type="entry name" value="ABC_membrane"/>
    <property type="match status" value="1"/>
</dbReference>
<feature type="domain" description="ABC transporter" evidence="11">
    <location>
        <begin position="364"/>
        <end position="598"/>
    </location>
</feature>
<dbReference type="SUPFAM" id="SSF90123">
    <property type="entry name" value="ABC transporter transmembrane region"/>
    <property type="match status" value="1"/>
</dbReference>
<evidence type="ECO:0000256" key="9">
    <source>
        <dbReference type="SAM" id="MobiDB-lite"/>
    </source>
</evidence>
<keyword evidence="2" id="KW-0813">Transport</keyword>
<evidence type="ECO:0000256" key="5">
    <source>
        <dbReference type="ARBA" id="ARBA00022741"/>
    </source>
</evidence>
<dbReference type="Gene3D" id="3.40.50.300">
    <property type="entry name" value="P-loop containing nucleotide triphosphate hydrolases"/>
    <property type="match status" value="1"/>
</dbReference>
<dbReference type="InterPro" id="IPR039421">
    <property type="entry name" value="Type_1_exporter"/>
</dbReference>